<dbReference type="InterPro" id="IPR050248">
    <property type="entry name" value="Polysacc_deacetylase_ArnD"/>
</dbReference>
<name>A0A0E2HGM6_9FIRM</name>
<dbReference type="PANTHER" id="PTHR10587:SF133">
    <property type="entry name" value="CHITIN DEACETYLASE 1-RELATED"/>
    <property type="match status" value="1"/>
</dbReference>
<evidence type="ECO:0000313" key="6">
    <source>
        <dbReference type="EMBL" id="ENZ19317.1"/>
    </source>
</evidence>
<comment type="caution">
    <text evidence="6">The sequence shown here is derived from an EMBL/GenBank/DDBJ whole genome shotgun (WGS) entry which is preliminary data.</text>
</comment>
<keyword evidence="1" id="KW-0479">Metal-binding</keyword>
<dbReference type="InterPro" id="IPR011330">
    <property type="entry name" value="Glyco_hydro/deAcase_b/a-brl"/>
</dbReference>
<dbReference type="InterPro" id="IPR006637">
    <property type="entry name" value="ChW"/>
</dbReference>
<organism evidence="6 7">
    <name type="scientific">[Clostridium] clostridioforme 90A8</name>
    <dbReference type="NCBI Taxonomy" id="999408"/>
    <lineage>
        <taxon>Bacteria</taxon>
        <taxon>Bacillati</taxon>
        <taxon>Bacillota</taxon>
        <taxon>Clostridia</taxon>
        <taxon>Lachnospirales</taxon>
        <taxon>Lachnospiraceae</taxon>
        <taxon>Enterocloster</taxon>
    </lineage>
</organism>
<dbReference type="GO" id="GO:0016020">
    <property type="term" value="C:membrane"/>
    <property type="evidence" value="ECO:0007669"/>
    <property type="project" value="TreeGrafter"/>
</dbReference>
<feature type="compositionally biased region" description="Low complexity" evidence="3">
    <location>
        <begin position="68"/>
        <end position="77"/>
    </location>
</feature>
<dbReference type="PROSITE" id="PS51677">
    <property type="entry name" value="NODB"/>
    <property type="match status" value="1"/>
</dbReference>
<reference evidence="6 7" key="1">
    <citation type="submission" date="2013-01" db="EMBL/GenBank/DDBJ databases">
        <title>The Genome Sequence of Clostridium clostridioforme 90A8.</title>
        <authorList>
            <consortium name="The Broad Institute Genome Sequencing Platform"/>
            <person name="Earl A."/>
            <person name="Ward D."/>
            <person name="Feldgarden M."/>
            <person name="Gevers D."/>
            <person name="Courvalin P."/>
            <person name="Lambert T."/>
            <person name="Walker B."/>
            <person name="Young S.K."/>
            <person name="Zeng Q."/>
            <person name="Gargeya S."/>
            <person name="Fitzgerald M."/>
            <person name="Haas B."/>
            <person name="Abouelleil A."/>
            <person name="Alvarado L."/>
            <person name="Arachchi H.M."/>
            <person name="Berlin A.M."/>
            <person name="Chapman S.B."/>
            <person name="Dewar J."/>
            <person name="Goldberg J."/>
            <person name="Griggs A."/>
            <person name="Gujja S."/>
            <person name="Hansen M."/>
            <person name="Howarth C."/>
            <person name="Imamovic A."/>
            <person name="Larimer J."/>
            <person name="McCowan C."/>
            <person name="Murphy C."/>
            <person name="Neiman D."/>
            <person name="Pearson M."/>
            <person name="Priest M."/>
            <person name="Roberts A."/>
            <person name="Saif S."/>
            <person name="Shea T."/>
            <person name="Sisk P."/>
            <person name="Sykes S."/>
            <person name="Wortman J."/>
            <person name="Nusbaum C."/>
            <person name="Birren B."/>
        </authorList>
    </citation>
    <scope>NUCLEOTIDE SEQUENCE [LARGE SCALE GENOMIC DNA]</scope>
    <source>
        <strain evidence="6 7">90A8</strain>
    </source>
</reference>
<dbReference type="Gene3D" id="3.20.20.370">
    <property type="entry name" value="Glycoside hydrolase/deacetylase"/>
    <property type="match status" value="1"/>
</dbReference>
<dbReference type="RefSeq" id="WP_002594389.1">
    <property type="nucleotide sequence ID" value="NZ_KB850987.1"/>
</dbReference>
<dbReference type="HOGENOM" id="CLU_046657_0_0_9"/>
<feature type="domain" description="NodB homology" evidence="5">
    <location>
        <begin position="254"/>
        <end position="431"/>
    </location>
</feature>
<evidence type="ECO:0000256" key="1">
    <source>
        <dbReference type="ARBA" id="ARBA00022723"/>
    </source>
</evidence>
<dbReference type="GO" id="GO:0016810">
    <property type="term" value="F:hydrolase activity, acting on carbon-nitrogen (but not peptide) bonds"/>
    <property type="evidence" value="ECO:0007669"/>
    <property type="project" value="InterPro"/>
</dbReference>
<evidence type="ECO:0000256" key="3">
    <source>
        <dbReference type="SAM" id="MobiDB-lite"/>
    </source>
</evidence>
<proteinExistence type="predicted"/>
<accession>A0A0E2HGM6</accession>
<dbReference type="PATRIC" id="fig|999408.3.peg.748"/>
<sequence length="454" mass="47486">MIRCGKKSKILAAVVAAGIILSMQGMTALAGSTGVGAAKSAQTGPGVAAQTDSQTAQPEEQAARPEGQEAQPEGQESQPEEQEAQPEGQAVQPVPGQESLQVNYSAFILQQGWSAATADNNMCSGPVNSWVTAIRANLIHIPAGMQVGIRYQVNLSGSGWLSWAEDGAETGGAEGVMPLESIRMELTGSGAAGYDLYYKVLQNGSWTDWAANGASAGQEGAGLRVDGIRASITAKGAGVPADPVVSHGIDPSRPMIALTFDDGPKTSVTGRILDSLQANGGRATFFMLGSNVNANAGVIKRMVDQGCEVANHTHDHKYLTKIGAEGIVSQVGSTNQKIQAVCGVSPVLMRPPGGYIDAASLNVLGSMGMPAIMWSIDTRDWQHRNAQRTIDTVLSQVKDGDIILMHDIYSTTADAAVVLIPELTARGYQLVTVSELAAYRGGIASGHKYSQFRP</sequence>
<protein>
    <recommendedName>
        <fullName evidence="5">NodB homology domain-containing protein</fullName>
    </recommendedName>
</protein>
<dbReference type="SMART" id="SM00728">
    <property type="entry name" value="ChW"/>
    <property type="match status" value="2"/>
</dbReference>
<dbReference type="PANTHER" id="PTHR10587">
    <property type="entry name" value="GLYCOSYL TRANSFERASE-RELATED"/>
    <property type="match status" value="1"/>
</dbReference>
<evidence type="ECO:0000256" key="4">
    <source>
        <dbReference type="SAM" id="SignalP"/>
    </source>
</evidence>
<dbReference type="GO" id="GO:0005975">
    <property type="term" value="P:carbohydrate metabolic process"/>
    <property type="evidence" value="ECO:0007669"/>
    <property type="project" value="InterPro"/>
</dbReference>
<evidence type="ECO:0000259" key="5">
    <source>
        <dbReference type="PROSITE" id="PS51677"/>
    </source>
</evidence>
<dbReference type="GO" id="GO:0046872">
    <property type="term" value="F:metal ion binding"/>
    <property type="evidence" value="ECO:0007669"/>
    <property type="project" value="UniProtKB-KW"/>
</dbReference>
<evidence type="ECO:0000313" key="7">
    <source>
        <dbReference type="Proteomes" id="UP000013085"/>
    </source>
</evidence>
<feature type="signal peptide" evidence="4">
    <location>
        <begin position="1"/>
        <end position="30"/>
    </location>
</feature>
<dbReference type="Proteomes" id="UP000013085">
    <property type="component" value="Unassembled WGS sequence"/>
</dbReference>
<dbReference type="SUPFAM" id="SSF88713">
    <property type="entry name" value="Glycoside hydrolase/deacetylase"/>
    <property type="match status" value="1"/>
</dbReference>
<dbReference type="InterPro" id="IPR002509">
    <property type="entry name" value="NODB_dom"/>
</dbReference>
<keyword evidence="2" id="KW-0378">Hydrolase</keyword>
<evidence type="ECO:0000256" key="2">
    <source>
        <dbReference type="ARBA" id="ARBA00022801"/>
    </source>
</evidence>
<dbReference type="CDD" id="cd10954">
    <property type="entry name" value="CE4_CtAXE_like"/>
    <property type="match status" value="1"/>
</dbReference>
<dbReference type="EMBL" id="AGYR01000005">
    <property type="protein sequence ID" value="ENZ19317.1"/>
    <property type="molecule type" value="Genomic_DNA"/>
</dbReference>
<gene>
    <name evidence="6" type="ORF">HMPREF1090_00701</name>
</gene>
<keyword evidence="4" id="KW-0732">Signal</keyword>
<feature type="chain" id="PRO_5002395750" description="NodB homology domain-containing protein" evidence="4">
    <location>
        <begin position="31"/>
        <end position="454"/>
    </location>
</feature>
<feature type="region of interest" description="Disordered" evidence="3">
    <location>
        <begin position="35"/>
        <end position="93"/>
    </location>
</feature>
<dbReference type="Pfam" id="PF01522">
    <property type="entry name" value="Polysacc_deac_1"/>
    <property type="match status" value="1"/>
</dbReference>
<dbReference type="AlphaFoldDB" id="A0A0E2HGM6"/>